<gene>
    <name evidence="1" type="ORF">R3P38DRAFT_2824474</name>
</gene>
<sequence>MPRPCLPPRIIGATLRAYATASPGFPIQSVRLPSSERSPVVPTELDEMLLKSLSASKGPSMQTLIKQYTERSGHILACSLPYESRPPPQRRVSFDSRDSVVLIAHCARNRAGHHSVTVSSGFPLAVPGHPDEGPLILTCAHTLEEIRRSPLLLDPTQECRSGSFLVYRAGQAICIHRVSRIVSSIPRSDLLLLQSESPALPTLPVSPYPVQSETAIRAHFVKHDDPQDSGWLPWIGSSWSSWVQGSVASYKDFAGRETQPGTYDSLSHMFFSPLPTPGSSGGPIVDEDSGAVVGVVLGTRMDNRVEGVRGWGVPSESIFEMFSLPMGS</sequence>
<reference evidence="1 2" key="1">
    <citation type="journal article" date="2024" name="J Genomics">
        <title>Draft genome sequencing and assembly of Favolaschia claudopus CIRM-BRFM 2984 isolated from oak limbs.</title>
        <authorList>
            <person name="Navarro D."/>
            <person name="Drula E."/>
            <person name="Chaduli D."/>
            <person name="Cazenave R."/>
            <person name="Ahrendt S."/>
            <person name="Wang J."/>
            <person name="Lipzen A."/>
            <person name="Daum C."/>
            <person name="Barry K."/>
            <person name="Grigoriev I.V."/>
            <person name="Favel A."/>
            <person name="Rosso M.N."/>
            <person name="Martin F."/>
        </authorList>
    </citation>
    <scope>NUCLEOTIDE SEQUENCE [LARGE SCALE GENOMIC DNA]</scope>
    <source>
        <strain evidence="1 2">CIRM-BRFM 2984</strain>
    </source>
</reference>
<dbReference type="EMBL" id="JAWWNJ010000001">
    <property type="protein sequence ID" value="KAK7064431.1"/>
    <property type="molecule type" value="Genomic_DNA"/>
</dbReference>
<dbReference type="SUPFAM" id="SSF50494">
    <property type="entry name" value="Trypsin-like serine proteases"/>
    <property type="match status" value="1"/>
</dbReference>
<evidence type="ECO:0000313" key="1">
    <source>
        <dbReference type="EMBL" id="KAK7064431.1"/>
    </source>
</evidence>
<dbReference type="InterPro" id="IPR009003">
    <property type="entry name" value="Peptidase_S1_PA"/>
</dbReference>
<proteinExistence type="predicted"/>
<dbReference type="Proteomes" id="UP001362999">
    <property type="component" value="Unassembled WGS sequence"/>
</dbReference>
<comment type="caution">
    <text evidence="1">The sequence shown here is derived from an EMBL/GenBank/DDBJ whole genome shotgun (WGS) entry which is preliminary data.</text>
</comment>
<dbReference type="Pfam" id="PF13365">
    <property type="entry name" value="Trypsin_2"/>
    <property type="match status" value="1"/>
</dbReference>
<dbReference type="AlphaFoldDB" id="A0AAW0EIS1"/>
<accession>A0AAW0EIS1</accession>
<evidence type="ECO:0000313" key="2">
    <source>
        <dbReference type="Proteomes" id="UP001362999"/>
    </source>
</evidence>
<organism evidence="1 2">
    <name type="scientific">Favolaschia claudopus</name>
    <dbReference type="NCBI Taxonomy" id="2862362"/>
    <lineage>
        <taxon>Eukaryota</taxon>
        <taxon>Fungi</taxon>
        <taxon>Dikarya</taxon>
        <taxon>Basidiomycota</taxon>
        <taxon>Agaricomycotina</taxon>
        <taxon>Agaricomycetes</taxon>
        <taxon>Agaricomycetidae</taxon>
        <taxon>Agaricales</taxon>
        <taxon>Marasmiineae</taxon>
        <taxon>Mycenaceae</taxon>
        <taxon>Favolaschia</taxon>
    </lineage>
</organism>
<name>A0AAW0EIS1_9AGAR</name>
<protein>
    <submittedName>
        <fullName evidence="1">Uncharacterized protein</fullName>
    </submittedName>
</protein>
<keyword evidence="2" id="KW-1185">Reference proteome</keyword>